<dbReference type="SMART" id="SM00415">
    <property type="entry name" value="HSF"/>
    <property type="match status" value="1"/>
</dbReference>
<evidence type="ECO:0000256" key="4">
    <source>
        <dbReference type="ARBA" id="ARBA00023242"/>
    </source>
</evidence>
<dbReference type="PANTHER" id="PTHR10015">
    <property type="entry name" value="HEAT SHOCK TRANSCRIPTION FACTOR"/>
    <property type="match status" value="1"/>
</dbReference>
<dbReference type="AlphaFoldDB" id="A0A5D3ANF5"/>
<dbReference type="Gene3D" id="1.10.10.10">
    <property type="entry name" value="Winged helix-like DNA-binding domain superfamily/Winged helix DNA-binding domain"/>
    <property type="match status" value="1"/>
</dbReference>
<evidence type="ECO:0000313" key="9">
    <source>
        <dbReference type="Proteomes" id="UP000322245"/>
    </source>
</evidence>
<dbReference type="EMBL" id="NIDF01000176">
    <property type="protein sequence ID" value="TYJ51879.1"/>
    <property type="molecule type" value="Genomic_DNA"/>
</dbReference>
<evidence type="ECO:0000256" key="5">
    <source>
        <dbReference type="RuleBase" id="RU004020"/>
    </source>
</evidence>
<evidence type="ECO:0000256" key="1">
    <source>
        <dbReference type="ARBA" id="ARBA00004123"/>
    </source>
</evidence>
<gene>
    <name evidence="8" type="ORF">B9479_007521</name>
</gene>
<dbReference type="Proteomes" id="UP000322245">
    <property type="component" value="Unassembled WGS sequence"/>
</dbReference>
<dbReference type="PANTHER" id="PTHR10015:SF427">
    <property type="entry name" value="HEAT SHOCK FACTOR PROTEIN"/>
    <property type="match status" value="1"/>
</dbReference>
<dbReference type="InterPro" id="IPR036388">
    <property type="entry name" value="WH-like_DNA-bd_sf"/>
</dbReference>
<dbReference type="GO" id="GO:0003700">
    <property type="term" value="F:DNA-binding transcription factor activity"/>
    <property type="evidence" value="ECO:0007669"/>
    <property type="project" value="InterPro"/>
</dbReference>
<evidence type="ECO:0000313" key="8">
    <source>
        <dbReference type="EMBL" id="TYJ51879.1"/>
    </source>
</evidence>
<name>A0A5D3ANF5_9TREE</name>
<comment type="caution">
    <text evidence="8">The sequence shown here is derived from an EMBL/GenBank/DDBJ whole genome shotgun (WGS) entry which is preliminary data.</text>
</comment>
<dbReference type="GO" id="GO:0005634">
    <property type="term" value="C:nucleus"/>
    <property type="evidence" value="ECO:0007669"/>
    <property type="project" value="UniProtKB-SubCell"/>
</dbReference>
<keyword evidence="4" id="KW-0539">Nucleus</keyword>
<feature type="region of interest" description="Disordered" evidence="6">
    <location>
        <begin position="431"/>
        <end position="455"/>
    </location>
</feature>
<evidence type="ECO:0000259" key="7">
    <source>
        <dbReference type="SMART" id="SM00415"/>
    </source>
</evidence>
<keyword evidence="3" id="KW-0238">DNA-binding</keyword>
<comment type="subcellular location">
    <subcellularLocation>
        <location evidence="1">Nucleus</location>
    </subcellularLocation>
</comment>
<reference evidence="8 9" key="1">
    <citation type="submission" date="2017-05" db="EMBL/GenBank/DDBJ databases">
        <title>The Genome Sequence of Tsuchiyaea wingfieldii DSM 27421.</title>
        <authorList>
            <person name="Cuomo C."/>
            <person name="Passer A."/>
            <person name="Billmyre B."/>
            <person name="Heitman J."/>
        </authorList>
    </citation>
    <scope>NUCLEOTIDE SEQUENCE [LARGE SCALE GENOMIC DNA]</scope>
    <source>
        <strain evidence="8 9">DSM 27421</strain>
    </source>
</reference>
<evidence type="ECO:0000256" key="6">
    <source>
        <dbReference type="SAM" id="MobiDB-lite"/>
    </source>
</evidence>
<keyword evidence="9" id="KW-1185">Reference proteome</keyword>
<evidence type="ECO:0000256" key="3">
    <source>
        <dbReference type="ARBA" id="ARBA00023125"/>
    </source>
</evidence>
<protein>
    <recommendedName>
        <fullName evidence="7">HSF-type DNA-binding domain-containing protein</fullName>
    </recommendedName>
</protein>
<dbReference type="InterPro" id="IPR000232">
    <property type="entry name" value="HSF_DNA-bd"/>
</dbReference>
<evidence type="ECO:0000256" key="2">
    <source>
        <dbReference type="ARBA" id="ARBA00006403"/>
    </source>
</evidence>
<dbReference type="GO" id="GO:0043565">
    <property type="term" value="F:sequence-specific DNA binding"/>
    <property type="evidence" value="ECO:0007669"/>
    <property type="project" value="InterPro"/>
</dbReference>
<comment type="similarity">
    <text evidence="2 5">Belongs to the HSF family.</text>
</comment>
<feature type="domain" description="HSF-type DNA-binding" evidence="7">
    <location>
        <begin position="21"/>
        <end position="129"/>
    </location>
</feature>
<dbReference type="SUPFAM" id="SSF46785">
    <property type="entry name" value="Winged helix' DNA-binding domain"/>
    <property type="match status" value="1"/>
</dbReference>
<dbReference type="InterPro" id="IPR036390">
    <property type="entry name" value="WH_DNA-bd_sf"/>
</dbReference>
<accession>A0A5D3ANF5</accession>
<organism evidence="8 9">
    <name type="scientific">Cryptococcus floricola</name>
    <dbReference type="NCBI Taxonomy" id="2591691"/>
    <lineage>
        <taxon>Eukaryota</taxon>
        <taxon>Fungi</taxon>
        <taxon>Dikarya</taxon>
        <taxon>Basidiomycota</taxon>
        <taxon>Agaricomycotina</taxon>
        <taxon>Tremellomycetes</taxon>
        <taxon>Tremellales</taxon>
        <taxon>Cryptococcaceae</taxon>
        <taxon>Cryptococcus</taxon>
    </lineage>
</organism>
<proteinExistence type="inferred from homology"/>
<sequence length="664" mass="73172">MTYGPQHATYMTGVGDNNGQRQPNFLQKLYAFLALSPHPCPEVIYWASDSRQLVIAHPDRLAKEVLPKLFKHDKLASFGRQLNIYGFSRLFPGRQFKDASGNVSNASVWAHPTLHRLSTPEDLSTVKRRAPPKLVRSRRLANGDIVRTRAGPAVLEKAKEVREVMREGRRKRADAWAKNNSNDTPTFNIHEQSEQPVTPIAPITTMHRLSASSQPDIPQSRLPDIPEMPEGQVHRIAQAPPLPQAQPPTMMFHSQNQSPADLAVSNHPLSLMSPPLTSRLYHSAPASIQSSPGVLPNTIDEWRAFLAPSLSLAAPRTEEQRGISVPRQGSLQIDAALANTSIGGSFTGDQSIAAPAADSPTPFSSSIDRPVFTAPYVNPQSLANSIIPTPLPTPRFFGSMDSTSSAYVANSPFTTSTARLSTTSLSGVNDDMSGVGMRRDSELSNGTIDPRWISPTQSGYSTPSFMAAASPMESMDQGIAHQYTSNEPLELDGSYFDVPFDQSKLFQEPMVLDDDHQLVPPPFNRAHHGYSVGHQADGVDGCLPKQVAVNDAQKHTLIDEKSHFVIQNQPYNLYLTREPSTAHPAHQTQTQHQISYNFLPQQVSRFQTPFSALDHAHTPRLNTFTPQSVTFAQQQQYTKTDTFEFPSSDTPTWFNINAVNGTHM</sequence>
<dbReference type="Pfam" id="PF00447">
    <property type="entry name" value="HSF_DNA-bind"/>
    <property type="match status" value="1"/>
</dbReference>